<feature type="compositionally biased region" description="Acidic residues" evidence="2">
    <location>
        <begin position="551"/>
        <end position="573"/>
    </location>
</feature>
<comment type="caution">
    <text evidence="4">The sequence shown here is derived from an EMBL/GenBank/DDBJ whole genome shotgun (WGS) entry which is preliminary data.</text>
</comment>
<dbReference type="VEuPathDB" id="FungiDB:RhiirFUN_019840"/>
<dbReference type="GO" id="GO:0003676">
    <property type="term" value="F:nucleic acid binding"/>
    <property type="evidence" value="ECO:0007669"/>
    <property type="project" value="InterPro"/>
</dbReference>
<feature type="compositionally biased region" description="Basic residues" evidence="2">
    <location>
        <begin position="588"/>
        <end position="601"/>
    </location>
</feature>
<accession>A0A915Z4L4</accession>
<keyword evidence="1" id="KW-0862">Zinc</keyword>
<dbReference type="InterPro" id="IPR001878">
    <property type="entry name" value="Znf_CCHC"/>
</dbReference>
<dbReference type="OrthoDB" id="2431635at2759"/>
<dbReference type="VEuPathDB" id="FungiDB:RhiirFUN_005640"/>
<dbReference type="GO" id="GO:0008270">
    <property type="term" value="F:zinc ion binding"/>
    <property type="evidence" value="ECO:0007669"/>
    <property type="project" value="UniProtKB-KW"/>
</dbReference>
<evidence type="ECO:0000259" key="3">
    <source>
        <dbReference type="PROSITE" id="PS50158"/>
    </source>
</evidence>
<reference evidence="4" key="1">
    <citation type="submission" date="2020-05" db="EMBL/GenBank/DDBJ databases">
        <authorList>
            <person name="Rincon C."/>
            <person name="Sanders R I."/>
            <person name="Robbins C."/>
            <person name="Chaturvedi A."/>
        </authorList>
    </citation>
    <scope>NUCLEOTIDE SEQUENCE</scope>
    <source>
        <strain evidence="4">CHB12</strain>
    </source>
</reference>
<evidence type="ECO:0000313" key="4">
    <source>
        <dbReference type="EMBL" id="CAB5360534.1"/>
    </source>
</evidence>
<proteinExistence type="predicted"/>
<dbReference type="VEuPathDB" id="FungiDB:RhiirFUN_014729"/>
<dbReference type="EMBL" id="CAGKOT010000015">
    <property type="protein sequence ID" value="CAB5360534.1"/>
    <property type="molecule type" value="Genomic_DNA"/>
</dbReference>
<dbReference type="PANTHER" id="PTHR31669">
    <property type="entry name" value="PROTEIN FAR1-RELATED SEQUENCE 10-RELATED"/>
    <property type="match status" value="1"/>
</dbReference>
<name>A0A915Z4L4_9GLOM</name>
<gene>
    <name evidence="4" type="ORF">CHRIB12_LOCUS8233</name>
</gene>
<dbReference type="PANTHER" id="PTHR31669:SF251">
    <property type="entry name" value="PROTEIN FAR1-RELATED SEQUENCE"/>
    <property type="match status" value="1"/>
</dbReference>
<dbReference type="AlphaFoldDB" id="A0A915Z4L4"/>
<dbReference type="PROSITE" id="PS50158">
    <property type="entry name" value="ZF_CCHC"/>
    <property type="match status" value="1"/>
</dbReference>
<dbReference type="InterPro" id="IPR031052">
    <property type="entry name" value="FHY3/FAR1"/>
</dbReference>
<feature type="region of interest" description="Disordered" evidence="2">
    <location>
        <begin position="551"/>
        <end position="613"/>
    </location>
</feature>
<organism evidence="4 5">
    <name type="scientific">Rhizophagus irregularis</name>
    <dbReference type="NCBI Taxonomy" id="588596"/>
    <lineage>
        <taxon>Eukaryota</taxon>
        <taxon>Fungi</taxon>
        <taxon>Fungi incertae sedis</taxon>
        <taxon>Mucoromycota</taxon>
        <taxon>Glomeromycotina</taxon>
        <taxon>Glomeromycetes</taxon>
        <taxon>Glomerales</taxon>
        <taxon>Glomeraceae</taxon>
        <taxon>Rhizophagus</taxon>
    </lineage>
</organism>
<feature type="domain" description="CCHC-type" evidence="3">
    <location>
        <begin position="619"/>
        <end position="633"/>
    </location>
</feature>
<evidence type="ECO:0000313" key="5">
    <source>
        <dbReference type="Proteomes" id="UP000684084"/>
    </source>
</evidence>
<dbReference type="GO" id="GO:0006355">
    <property type="term" value="P:regulation of DNA-templated transcription"/>
    <property type="evidence" value="ECO:0007669"/>
    <property type="project" value="InterPro"/>
</dbReference>
<keyword evidence="1" id="KW-0863">Zinc-finger</keyword>
<protein>
    <recommendedName>
        <fullName evidence="3">CCHC-type domain-containing protein</fullName>
    </recommendedName>
</protein>
<sequence>MQQENSEPVLYQGKAFTTWKQAFETIESRAKQQGRTAQCEHHGNYVTKSNKETTTKRLGCAWHINLSEPTSKNPFKYIYITTLHDIHSHNLNPNIIQFGDNKYIPPEIMKEIEFLTIKCRMGAATQRQYLEAKFPGQIIYDNDLYKAIQHFRPQNKDDSNDAAKLYTKLLELSQNNPMWKVAIKFDNNNTLTHLFWMTPSQLELCQNLIKKVQKLIGNKFQEFFTKFYAVRNTLNTLSFESEWRKLITQYPEIQQYLINTLYNTKESWAHPWTCHQFTAGLHASSPVESINAWIKSYIFNSNISLCELGDVIERRQMAENKKYQLVLWKAAIPCMPTQISTAAFMFTSINQKLEEYLPPAILELQRDEIRQCVFYNAVQVTQEVIDEFDKYDLLLGQYLEDVSDARQITAACMISNINKDQISSMWAVNVENKLVEKHFIILLINGSHYCSCLSLINRGIICRDKDPSKEQFLVASKFENEITPLIPQHNVPFLTAICKTSQEFITRHEQLTDIQLYGKIAGLSHKATMKAVSKRDIRIIHILENYLKDVDEEQDEEQNENIELEDTKDDESDKENFPFILNNPNKQTRSKGRPKGTKRIKASHEKEKATTSVNSKQYKCGNCGDMGHNKRNCNILR</sequence>
<evidence type="ECO:0000256" key="1">
    <source>
        <dbReference type="PROSITE-ProRule" id="PRU00047"/>
    </source>
</evidence>
<keyword evidence="1" id="KW-0479">Metal-binding</keyword>
<evidence type="ECO:0000256" key="2">
    <source>
        <dbReference type="SAM" id="MobiDB-lite"/>
    </source>
</evidence>
<dbReference type="Proteomes" id="UP000684084">
    <property type="component" value="Unassembled WGS sequence"/>
</dbReference>